<dbReference type="EMBL" id="FNDD01000017">
    <property type="protein sequence ID" value="SDH47822.1"/>
    <property type="molecule type" value="Genomic_DNA"/>
</dbReference>
<evidence type="ECO:0000256" key="2">
    <source>
        <dbReference type="ARBA" id="ARBA00023150"/>
    </source>
</evidence>
<dbReference type="OrthoDB" id="3197277at2"/>
<dbReference type="Pfam" id="PF02634">
    <property type="entry name" value="FdhD-NarQ"/>
    <property type="match status" value="1"/>
</dbReference>
<comment type="function">
    <text evidence="3">Required for formate dehydrogenase (FDH) activity. Acts as a sulfur carrier protein that transfers sulfur from IscS to the molybdenum cofactor prior to its insertion into FDH.</text>
</comment>
<accession>A0A1G8CQX1</accession>
<dbReference type="InterPro" id="IPR003786">
    <property type="entry name" value="FdhD"/>
</dbReference>
<keyword evidence="2 3" id="KW-0501">Molybdenum cofactor biosynthesis</keyword>
<dbReference type="PIRSF" id="PIRSF015626">
    <property type="entry name" value="FdhD"/>
    <property type="match status" value="1"/>
</dbReference>
<evidence type="ECO:0000256" key="1">
    <source>
        <dbReference type="ARBA" id="ARBA00022490"/>
    </source>
</evidence>
<protein>
    <recommendedName>
        <fullName evidence="3">Sulfur carrier protein FdhD</fullName>
    </recommendedName>
</protein>
<keyword evidence="5" id="KW-1185">Reference proteome</keyword>
<gene>
    <name evidence="3" type="primary">fdhD</name>
    <name evidence="4" type="ORF">SAMN04488136_11729</name>
</gene>
<dbReference type="Gene3D" id="3.10.20.10">
    <property type="match status" value="1"/>
</dbReference>
<dbReference type="Proteomes" id="UP000198854">
    <property type="component" value="Unassembled WGS sequence"/>
</dbReference>
<dbReference type="SUPFAM" id="SSF53927">
    <property type="entry name" value="Cytidine deaminase-like"/>
    <property type="match status" value="1"/>
</dbReference>
<dbReference type="PANTHER" id="PTHR30592">
    <property type="entry name" value="FORMATE DEHYDROGENASE"/>
    <property type="match status" value="1"/>
</dbReference>
<dbReference type="Gene3D" id="3.40.140.10">
    <property type="entry name" value="Cytidine Deaminase, domain 2"/>
    <property type="match status" value="1"/>
</dbReference>
<name>A0A1G8CQX1_9VIBR</name>
<feature type="active site" description="Cysteine persulfide intermediate" evidence="3">
    <location>
        <position position="127"/>
    </location>
</feature>
<dbReference type="PANTHER" id="PTHR30592:SF1">
    <property type="entry name" value="SULFUR CARRIER PROTEIN FDHD"/>
    <property type="match status" value="1"/>
</dbReference>
<dbReference type="HAMAP" id="MF_00187">
    <property type="entry name" value="FdhD"/>
    <property type="match status" value="1"/>
</dbReference>
<organism evidence="4 5">
    <name type="scientific">Vibrio xiamenensis</name>
    <dbReference type="NCBI Taxonomy" id="861298"/>
    <lineage>
        <taxon>Bacteria</taxon>
        <taxon>Pseudomonadati</taxon>
        <taxon>Pseudomonadota</taxon>
        <taxon>Gammaproteobacteria</taxon>
        <taxon>Vibrionales</taxon>
        <taxon>Vibrionaceae</taxon>
        <taxon>Vibrio</taxon>
    </lineage>
</organism>
<comment type="similarity">
    <text evidence="3">Belongs to the FdhD family.</text>
</comment>
<dbReference type="AlphaFoldDB" id="A0A1G8CQX1"/>
<dbReference type="GO" id="GO:0016783">
    <property type="term" value="F:sulfurtransferase activity"/>
    <property type="evidence" value="ECO:0007669"/>
    <property type="project" value="InterPro"/>
</dbReference>
<dbReference type="GO" id="GO:0005737">
    <property type="term" value="C:cytoplasm"/>
    <property type="evidence" value="ECO:0007669"/>
    <property type="project" value="UniProtKB-SubCell"/>
</dbReference>
<reference evidence="4 5" key="1">
    <citation type="submission" date="2016-10" db="EMBL/GenBank/DDBJ databases">
        <authorList>
            <person name="de Groot N.N."/>
        </authorList>
    </citation>
    <scope>NUCLEOTIDE SEQUENCE [LARGE SCALE GENOMIC DNA]</scope>
    <source>
        <strain evidence="4 5">CGMCC 1.10228</strain>
    </source>
</reference>
<evidence type="ECO:0000313" key="5">
    <source>
        <dbReference type="Proteomes" id="UP000198854"/>
    </source>
</evidence>
<dbReference type="NCBIfam" id="TIGR00129">
    <property type="entry name" value="fdhD_narQ"/>
    <property type="match status" value="1"/>
</dbReference>
<keyword evidence="1 3" id="KW-0963">Cytoplasm</keyword>
<comment type="caution">
    <text evidence="3">Lacks conserved residue(s) required for the propagation of feature annotation.</text>
</comment>
<comment type="subcellular location">
    <subcellularLocation>
        <location evidence="3">Cytoplasm</location>
    </subcellularLocation>
</comment>
<proteinExistence type="inferred from homology"/>
<dbReference type="STRING" id="861298.SAMN04488136_11729"/>
<evidence type="ECO:0000313" key="4">
    <source>
        <dbReference type="EMBL" id="SDH47822.1"/>
    </source>
</evidence>
<evidence type="ECO:0000256" key="3">
    <source>
        <dbReference type="HAMAP-Rule" id="MF_00187"/>
    </source>
</evidence>
<dbReference type="InterPro" id="IPR016193">
    <property type="entry name" value="Cytidine_deaminase-like"/>
</dbReference>
<dbReference type="RefSeq" id="WP_093275244.1">
    <property type="nucleotide sequence ID" value="NZ_FNDD01000017.1"/>
</dbReference>
<dbReference type="GO" id="GO:0006777">
    <property type="term" value="P:Mo-molybdopterin cofactor biosynthetic process"/>
    <property type="evidence" value="ECO:0007669"/>
    <property type="project" value="UniProtKB-UniRule"/>
</dbReference>
<sequence>MYHAPQRQIDPSKQSLTHGAVSRTHERLGYHDGQVFLHEMDELAVETAIALVYNGIAHTVQMCSAQDLEDFALGFSLTEGIVDKVSDIYTIELVPSCHGVELHIELPNRCFERLKRARRALAGRTGCGICGAQSLEHVTRELSIVEDTTQFSYHAVEKALGAFHDHQVLNQQTGSMHGAAYLNAEGDIVAIREDLGRHNALDKLIGHCLKNKLSGGAILVSSRASFEMVQKVIAANVGTLLAISGATSLGVELAEQHNVTLAGYCRAGRMNVYSHANRIKF</sequence>
<dbReference type="GO" id="GO:0097163">
    <property type="term" value="F:sulfur carrier activity"/>
    <property type="evidence" value="ECO:0007669"/>
    <property type="project" value="UniProtKB-UniRule"/>
</dbReference>